<feature type="region of interest" description="Disordered" evidence="2">
    <location>
        <begin position="20"/>
        <end position="90"/>
    </location>
</feature>
<dbReference type="InterPro" id="IPR050767">
    <property type="entry name" value="Sel1_AlgK"/>
</dbReference>
<dbReference type="KEGG" id="mpp:MICPUCDRAFT_66276"/>
<dbReference type="RefSeq" id="XP_003064017.1">
    <property type="nucleotide sequence ID" value="XM_003063971.1"/>
</dbReference>
<protein>
    <submittedName>
        <fullName evidence="3">Predicted protein</fullName>
    </submittedName>
</protein>
<evidence type="ECO:0000313" key="4">
    <source>
        <dbReference type="Proteomes" id="UP000001876"/>
    </source>
</evidence>
<name>C1N845_MICPC</name>
<feature type="compositionally biased region" description="Basic residues" evidence="2">
    <location>
        <begin position="50"/>
        <end position="67"/>
    </location>
</feature>
<dbReference type="PANTHER" id="PTHR11102">
    <property type="entry name" value="SEL-1-LIKE PROTEIN"/>
    <property type="match status" value="1"/>
</dbReference>
<dbReference type="AlphaFoldDB" id="C1N845"/>
<dbReference type="InterPro" id="IPR006597">
    <property type="entry name" value="Sel1-like"/>
</dbReference>
<organism evidence="4">
    <name type="scientific">Micromonas pusilla (strain CCMP1545)</name>
    <name type="common">Picoplanktonic green alga</name>
    <dbReference type="NCBI Taxonomy" id="564608"/>
    <lineage>
        <taxon>Eukaryota</taxon>
        <taxon>Viridiplantae</taxon>
        <taxon>Chlorophyta</taxon>
        <taxon>Mamiellophyceae</taxon>
        <taxon>Mamiellales</taxon>
        <taxon>Mamiellaceae</taxon>
        <taxon>Micromonas</taxon>
    </lineage>
</organism>
<keyword evidence="4" id="KW-1185">Reference proteome</keyword>
<proteinExistence type="inferred from homology"/>
<reference evidence="3 4" key="1">
    <citation type="journal article" date="2009" name="Science">
        <title>Green evolution and dynamic adaptations revealed by genomes of the marine picoeukaryotes Micromonas.</title>
        <authorList>
            <person name="Worden A.Z."/>
            <person name="Lee J.H."/>
            <person name="Mock T."/>
            <person name="Rouze P."/>
            <person name="Simmons M.P."/>
            <person name="Aerts A.L."/>
            <person name="Allen A.E."/>
            <person name="Cuvelier M.L."/>
            <person name="Derelle E."/>
            <person name="Everett M.V."/>
            <person name="Foulon E."/>
            <person name="Grimwood J."/>
            <person name="Gundlach H."/>
            <person name="Henrissat B."/>
            <person name="Napoli C."/>
            <person name="McDonald S.M."/>
            <person name="Parker M.S."/>
            <person name="Rombauts S."/>
            <person name="Salamov A."/>
            <person name="Von Dassow P."/>
            <person name="Badger J.H."/>
            <person name="Coutinho P.M."/>
            <person name="Demir E."/>
            <person name="Dubchak I."/>
            <person name="Gentemann C."/>
            <person name="Eikrem W."/>
            <person name="Gready J.E."/>
            <person name="John U."/>
            <person name="Lanier W."/>
            <person name="Lindquist E.A."/>
            <person name="Lucas S."/>
            <person name="Mayer K.F."/>
            <person name="Moreau H."/>
            <person name="Not F."/>
            <person name="Otillar R."/>
            <person name="Panaud O."/>
            <person name="Pangilinan J."/>
            <person name="Paulsen I."/>
            <person name="Piegu B."/>
            <person name="Poliakov A."/>
            <person name="Robbens S."/>
            <person name="Schmutz J."/>
            <person name="Toulza E."/>
            <person name="Wyss T."/>
            <person name="Zelensky A."/>
            <person name="Zhou K."/>
            <person name="Armbrust E.V."/>
            <person name="Bhattacharya D."/>
            <person name="Goodenough U.W."/>
            <person name="Van de Peer Y."/>
            <person name="Grigoriev I.V."/>
        </authorList>
    </citation>
    <scope>NUCLEOTIDE SEQUENCE [LARGE SCALE GENOMIC DNA]</scope>
    <source>
        <strain evidence="3 4">CCMP1545</strain>
    </source>
</reference>
<dbReference type="SUPFAM" id="SSF81901">
    <property type="entry name" value="HCP-like"/>
    <property type="match status" value="1"/>
</dbReference>
<dbReference type="Gene3D" id="1.25.40.10">
    <property type="entry name" value="Tetratricopeptide repeat domain"/>
    <property type="match status" value="1"/>
</dbReference>
<dbReference type="Proteomes" id="UP000001876">
    <property type="component" value="Unassembled WGS sequence"/>
</dbReference>
<dbReference type="PANTHER" id="PTHR11102:SF160">
    <property type="entry name" value="ERAD-ASSOCIATED E3 UBIQUITIN-PROTEIN LIGASE COMPONENT HRD3"/>
    <property type="match status" value="1"/>
</dbReference>
<dbReference type="eggNOG" id="KOG1550">
    <property type="taxonomic scope" value="Eukaryota"/>
</dbReference>
<evidence type="ECO:0000256" key="2">
    <source>
        <dbReference type="SAM" id="MobiDB-lite"/>
    </source>
</evidence>
<evidence type="ECO:0000256" key="1">
    <source>
        <dbReference type="ARBA" id="ARBA00038101"/>
    </source>
</evidence>
<accession>C1N845</accession>
<feature type="compositionally biased region" description="Low complexity" evidence="2">
    <location>
        <begin position="31"/>
        <end position="49"/>
    </location>
</feature>
<feature type="compositionally biased region" description="Polar residues" evidence="2">
    <location>
        <begin position="20"/>
        <end position="29"/>
    </location>
</feature>
<dbReference type="InterPro" id="IPR011990">
    <property type="entry name" value="TPR-like_helical_dom_sf"/>
</dbReference>
<dbReference type="EMBL" id="GG663750">
    <property type="protein sequence ID" value="EEH51639.1"/>
    <property type="molecule type" value="Genomic_DNA"/>
</dbReference>
<gene>
    <name evidence="3" type="ORF">MICPUCDRAFT_66276</name>
</gene>
<dbReference type="GeneID" id="9689647"/>
<dbReference type="STRING" id="564608.C1N845"/>
<dbReference type="OrthoDB" id="272077at2759"/>
<dbReference type="Pfam" id="PF08238">
    <property type="entry name" value="Sel1"/>
    <property type="match status" value="3"/>
</dbReference>
<evidence type="ECO:0000313" key="3">
    <source>
        <dbReference type="EMBL" id="EEH51639.1"/>
    </source>
</evidence>
<dbReference type="SMART" id="SM00671">
    <property type="entry name" value="SEL1"/>
    <property type="match status" value="4"/>
</dbReference>
<sequence length="372" mass="40637">MAPPGRPRRASADVAALKIATQSAEQSCPNRARSAAAATPSGTRAASRGTRTRRRRRRRSVGAHAQRRRVDPSAPAPETPDVDDDRALGGGGLAARVDELEDLLRATRTELAAARATIAEYAEMHPTFDANEQLASVVFSHVTDVRTRVALAQVNTAWRKASKVASSLPPSLDFTGCPVKVNADKLWTTKCEYVLGIEGVLDLPESHFHGLLEQAGADLSTSGKQCNLGFFYDRAERYDKALEWNMKGARQGCRNCEFNIGVFYNDGRGVEKNIDTALEWYTKSAKKGHARAQRQAGNIHLGKGRYEEAFKWLTKSAAQGDTIAISNLATCYELGKGVKKDIPEALKLYAKAAEKGLATAKVNLRRLIDEMR</sequence>
<comment type="similarity">
    <text evidence="1">Belongs to the sel-1 family.</text>
</comment>